<dbReference type="AlphaFoldDB" id="A0A3M6TP61"/>
<evidence type="ECO:0000313" key="3">
    <source>
        <dbReference type="Proteomes" id="UP000275408"/>
    </source>
</evidence>
<feature type="chain" id="PRO_5018208216" description="Vitellogenin domain-containing protein" evidence="1">
    <location>
        <begin position="20"/>
        <end position="151"/>
    </location>
</feature>
<keyword evidence="3" id="KW-1185">Reference proteome</keyword>
<gene>
    <name evidence="2" type="ORF">pdam_00009719</name>
</gene>
<accession>A0A3M6TP61</accession>
<sequence length="151" mass="16663">MRVATVFLVAIVLIGMVEVSETRGRGVGGRSGGSRMHRYEFSSAPVCRQGYPMYRSYVSIPGERERLLDDKGNLCLDTSAGSQTMKEGIKDNLVDLRTTMKYRNGETKTLYGLTTQCPLKTSEDTKDQGFEVASLARYNTSIVTGTTCKEV</sequence>
<evidence type="ECO:0008006" key="4">
    <source>
        <dbReference type="Google" id="ProtNLM"/>
    </source>
</evidence>
<feature type="signal peptide" evidence="1">
    <location>
        <begin position="1"/>
        <end position="19"/>
    </location>
</feature>
<organism evidence="2 3">
    <name type="scientific">Pocillopora damicornis</name>
    <name type="common">Cauliflower coral</name>
    <name type="synonym">Millepora damicornis</name>
    <dbReference type="NCBI Taxonomy" id="46731"/>
    <lineage>
        <taxon>Eukaryota</taxon>
        <taxon>Metazoa</taxon>
        <taxon>Cnidaria</taxon>
        <taxon>Anthozoa</taxon>
        <taxon>Hexacorallia</taxon>
        <taxon>Scleractinia</taxon>
        <taxon>Astrocoeniina</taxon>
        <taxon>Pocilloporidae</taxon>
        <taxon>Pocillopora</taxon>
    </lineage>
</organism>
<dbReference type="OrthoDB" id="5980977at2759"/>
<comment type="caution">
    <text evidence="2">The sequence shown here is derived from an EMBL/GenBank/DDBJ whole genome shotgun (WGS) entry which is preliminary data.</text>
</comment>
<proteinExistence type="predicted"/>
<dbReference type="EMBL" id="RCHS01003241">
    <property type="protein sequence ID" value="RMX43203.1"/>
    <property type="molecule type" value="Genomic_DNA"/>
</dbReference>
<dbReference type="Proteomes" id="UP000275408">
    <property type="component" value="Unassembled WGS sequence"/>
</dbReference>
<keyword evidence="1" id="KW-0732">Signal</keyword>
<evidence type="ECO:0000256" key="1">
    <source>
        <dbReference type="SAM" id="SignalP"/>
    </source>
</evidence>
<reference evidence="2 3" key="1">
    <citation type="journal article" date="2018" name="Sci. Rep.">
        <title>Comparative analysis of the Pocillopora damicornis genome highlights role of immune system in coral evolution.</title>
        <authorList>
            <person name="Cunning R."/>
            <person name="Bay R.A."/>
            <person name="Gillette P."/>
            <person name="Baker A.C."/>
            <person name="Traylor-Knowles N."/>
        </authorList>
    </citation>
    <scope>NUCLEOTIDE SEQUENCE [LARGE SCALE GENOMIC DNA]</scope>
    <source>
        <strain evidence="2">RSMAS</strain>
        <tissue evidence="2">Whole animal</tissue>
    </source>
</reference>
<evidence type="ECO:0000313" key="2">
    <source>
        <dbReference type="EMBL" id="RMX43203.1"/>
    </source>
</evidence>
<name>A0A3M6TP61_POCDA</name>
<protein>
    <recommendedName>
        <fullName evidence="4">Vitellogenin domain-containing protein</fullName>
    </recommendedName>
</protein>